<dbReference type="EMBL" id="JARJJS010000003">
    <property type="protein sequence ID" value="MDF4026054.1"/>
    <property type="molecule type" value="Genomic_DNA"/>
</dbReference>
<name>A0ABT6BDI5_9GAMM</name>
<sequence length="317" mass="34136">MPTDHVVRAVPAMAAAIALASVPVSATPTANFTGPLVTPAVNTLPTGIFNIQPYLIHTRTHGVYDNARHRKDANPPSRQWQVVLPMTYGITERLAIQLTPAAVRTSERGRHTDGLRLADTGLRLQQRLTAPAADGTGWVTAVAVARNVPTGRHHRLDTQPLNATGTGAARSSITFGAQRLYWLDGGRALRWRGQLLWSPTPPAIRVRGTSVYGTVRGFRGHVHAGSAWQATLAAEYALDPRWVLVGEAIGSRQGIVRVHGDDRTSVRHAPSEAFSLAPAVEYHFNTSIGLIAGVQFTLAGRNQSADVTPQVALNMLF</sequence>
<comment type="caution">
    <text evidence="2">The sequence shown here is derived from an EMBL/GenBank/DDBJ whole genome shotgun (WGS) entry which is preliminary data.</text>
</comment>
<feature type="chain" id="PRO_5047098624" evidence="1">
    <location>
        <begin position="27"/>
        <end position="317"/>
    </location>
</feature>
<evidence type="ECO:0000313" key="2">
    <source>
        <dbReference type="EMBL" id="MDF4026054.1"/>
    </source>
</evidence>
<dbReference type="RefSeq" id="WP_320552715.1">
    <property type="nucleotide sequence ID" value="NZ_JAQLOK010000012.1"/>
</dbReference>
<accession>A0ABT6BDI5</accession>
<keyword evidence="3" id="KW-1185">Reference proteome</keyword>
<protein>
    <submittedName>
        <fullName evidence="2">Transporter</fullName>
    </submittedName>
</protein>
<gene>
    <name evidence="2" type="ORF">P3W24_13855</name>
</gene>
<evidence type="ECO:0000313" key="3">
    <source>
        <dbReference type="Proteomes" id="UP001528850"/>
    </source>
</evidence>
<dbReference type="InterPro" id="IPR025737">
    <property type="entry name" value="FApF"/>
</dbReference>
<proteinExistence type="predicted"/>
<evidence type="ECO:0000256" key="1">
    <source>
        <dbReference type="SAM" id="SignalP"/>
    </source>
</evidence>
<reference evidence="2 3" key="1">
    <citation type="journal article" date="2024" name="Curr. Microbiol.">
        <title>Luteibacter sahnii sp. nov., A Novel Yellow-Colored Xanthomonadin Pigment Producing Probiotic Bacterium from Healthy Rice Seed Microbiome.</title>
        <authorList>
            <person name="Jaiswal G."/>
            <person name="Rana R."/>
            <person name="Nayak P.K."/>
            <person name="Chouhan R."/>
            <person name="Gandhi S.G."/>
            <person name="Patel H.K."/>
            <person name="Patil P.B."/>
        </authorList>
    </citation>
    <scope>NUCLEOTIDE SEQUENCE [LARGE SCALE GENOMIC DNA]</scope>
    <source>
        <strain evidence="2 3">PPL201</strain>
    </source>
</reference>
<keyword evidence="1" id="KW-0732">Signal</keyword>
<organism evidence="2 3">
    <name type="scientific">Luteibacter sahnii</name>
    <dbReference type="NCBI Taxonomy" id="3021977"/>
    <lineage>
        <taxon>Bacteria</taxon>
        <taxon>Pseudomonadati</taxon>
        <taxon>Pseudomonadota</taxon>
        <taxon>Gammaproteobacteria</taxon>
        <taxon>Lysobacterales</taxon>
        <taxon>Rhodanobacteraceae</taxon>
        <taxon>Luteibacter</taxon>
    </lineage>
</organism>
<dbReference type="Pfam" id="PF13557">
    <property type="entry name" value="Phenol_MetA_deg"/>
    <property type="match status" value="1"/>
</dbReference>
<feature type="signal peptide" evidence="1">
    <location>
        <begin position="1"/>
        <end position="26"/>
    </location>
</feature>
<dbReference type="Proteomes" id="UP001528850">
    <property type="component" value="Unassembled WGS sequence"/>
</dbReference>